<protein>
    <recommendedName>
        <fullName evidence="5">Pectinesterase inhibitor domain-containing protein</fullName>
    </recommendedName>
</protein>
<reference evidence="6 7" key="1">
    <citation type="submission" date="2021-07" db="EMBL/GenBank/DDBJ databases">
        <title>The Aristolochia fimbriata genome: insights into angiosperm evolution, floral development and chemical biosynthesis.</title>
        <authorList>
            <person name="Jiao Y."/>
        </authorList>
    </citation>
    <scope>NUCLEOTIDE SEQUENCE [LARGE SCALE GENOMIC DNA]</scope>
    <source>
        <strain evidence="6">IBCAS-2021</strain>
        <tissue evidence="6">Leaf</tissue>
    </source>
</reference>
<evidence type="ECO:0000256" key="3">
    <source>
        <dbReference type="ARBA" id="ARBA00038471"/>
    </source>
</evidence>
<gene>
    <name evidence="6" type="ORF">H6P81_017663</name>
</gene>
<dbReference type="SUPFAM" id="SSF101148">
    <property type="entry name" value="Plant invertase/pectin methylesterase inhibitor"/>
    <property type="match status" value="1"/>
</dbReference>
<evidence type="ECO:0000256" key="1">
    <source>
        <dbReference type="ARBA" id="ARBA00022729"/>
    </source>
</evidence>
<dbReference type="InterPro" id="IPR035513">
    <property type="entry name" value="Invertase/methylesterase_inhib"/>
</dbReference>
<dbReference type="GO" id="GO:0004857">
    <property type="term" value="F:enzyme inhibitor activity"/>
    <property type="evidence" value="ECO:0007669"/>
    <property type="project" value="InterPro"/>
</dbReference>
<dbReference type="NCBIfam" id="TIGR01614">
    <property type="entry name" value="PME_inhib"/>
    <property type="match status" value="1"/>
</dbReference>
<keyword evidence="2" id="KW-1015">Disulfide bond</keyword>
<dbReference type="InterPro" id="IPR052421">
    <property type="entry name" value="PCW_Enzyme_Inhibitor"/>
</dbReference>
<dbReference type="Pfam" id="PF04043">
    <property type="entry name" value="PMEI"/>
    <property type="match status" value="1"/>
</dbReference>
<feature type="signal peptide" evidence="4">
    <location>
        <begin position="1"/>
        <end position="23"/>
    </location>
</feature>
<feature type="chain" id="PRO_5043955859" description="Pectinesterase inhibitor domain-containing protein" evidence="4">
    <location>
        <begin position="24"/>
        <end position="179"/>
    </location>
</feature>
<sequence length="179" mass="20206">MATFRIMLVAALVLIFHCDLSCAEDPDIGVFRDVCKKTDYPDLCFSTFSNNPDSRGKNFHDLTALFLSITARKGEETRNFISQLQKKTTDPLTQSCLRVCFDYYDVGVVEGSTMARESFNRNDYFEALSQISGCENVLFTCDEAFNGPPSRPNVLKQRNAVTRQYCSIALSLVYVFKQG</sequence>
<accession>A0AAV7DZU0</accession>
<dbReference type="Gene3D" id="1.20.140.40">
    <property type="entry name" value="Invertase/pectin methylesterase inhibitor family protein"/>
    <property type="match status" value="1"/>
</dbReference>
<evidence type="ECO:0000313" key="6">
    <source>
        <dbReference type="EMBL" id="KAG9441809.1"/>
    </source>
</evidence>
<evidence type="ECO:0000256" key="4">
    <source>
        <dbReference type="SAM" id="SignalP"/>
    </source>
</evidence>
<dbReference type="EMBL" id="JAINDJ010000007">
    <property type="protein sequence ID" value="KAG9441809.1"/>
    <property type="molecule type" value="Genomic_DNA"/>
</dbReference>
<evidence type="ECO:0000259" key="5">
    <source>
        <dbReference type="SMART" id="SM00856"/>
    </source>
</evidence>
<dbReference type="Proteomes" id="UP000825729">
    <property type="component" value="Unassembled WGS sequence"/>
</dbReference>
<organism evidence="6 7">
    <name type="scientific">Aristolochia fimbriata</name>
    <name type="common">White veined hardy Dutchman's pipe vine</name>
    <dbReference type="NCBI Taxonomy" id="158543"/>
    <lineage>
        <taxon>Eukaryota</taxon>
        <taxon>Viridiplantae</taxon>
        <taxon>Streptophyta</taxon>
        <taxon>Embryophyta</taxon>
        <taxon>Tracheophyta</taxon>
        <taxon>Spermatophyta</taxon>
        <taxon>Magnoliopsida</taxon>
        <taxon>Magnoliidae</taxon>
        <taxon>Piperales</taxon>
        <taxon>Aristolochiaceae</taxon>
        <taxon>Aristolochia</taxon>
    </lineage>
</organism>
<keyword evidence="7" id="KW-1185">Reference proteome</keyword>
<feature type="domain" description="Pectinesterase inhibitor" evidence="5">
    <location>
        <begin position="26"/>
        <end position="172"/>
    </location>
</feature>
<proteinExistence type="inferred from homology"/>
<keyword evidence="1 4" id="KW-0732">Signal</keyword>
<evidence type="ECO:0000256" key="2">
    <source>
        <dbReference type="ARBA" id="ARBA00023157"/>
    </source>
</evidence>
<dbReference type="AlphaFoldDB" id="A0AAV7DZU0"/>
<dbReference type="PANTHER" id="PTHR36710:SF18">
    <property type="entry name" value="PECTINESTERASE INHIBITOR 5-RELATED"/>
    <property type="match status" value="1"/>
</dbReference>
<dbReference type="SMART" id="SM00856">
    <property type="entry name" value="PMEI"/>
    <property type="match status" value="1"/>
</dbReference>
<dbReference type="PANTHER" id="PTHR36710">
    <property type="entry name" value="PECTINESTERASE INHIBITOR-LIKE"/>
    <property type="match status" value="1"/>
</dbReference>
<dbReference type="InterPro" id="IPR006501">
    <property type="entry name" value="Pectinesterase_inhib_dom"/>
</dbReference>
<name>A0AAV7DZU0_ARIFI</name>
<comment type="similarity">
    <text evidence="3">Belongs to the PMEI family.</text>
</comment>
<comment type="caution">
    <text evidence="6">The sequence shown here is derived from an EMBL/GenBank/DDBJ whole genome shotgun (WGS) entry which is preliminary data.</text>
</comment>
<evidence type="ECO:0000313" key="7">
    <source>
        <dbReference type="Proteomes" id="UP000825729"/>
    </source>
</evidence>